<feature type="binding site" evidence="10">
    <location>
        <position position="170"/>
    </location>
    <ligand>
        <name>a divalent metal cation</name>
        <dbReference type="ChEBI" id="CHEBI:60240"/>
        <note>ligand shared between dimeric partners</note>
    </ligand>
</feature>
<dbReference type="NCBIfam" id="TIGR00557">
    <property type="entry name" value="pdxA"/>
    <property type="match status" value="1"/>
</dbReference>
<comment type="catalytic activity">
    <reaction evidence="10">
        <text>4-(phosphooxy)-L-threonine + NAD(+) = 3-amino-2-oxopropyl phosphate + CO2 + NADH</text>
        <dbReference type="Rhea" id="RHEA:32275"/>
        <dbReference type="ChEBI" id="CHEBI:16526"/>
        <dbReference type="ChEBI" id="CHEBI:57279"/>
        <dbReference type="ChEBI" id="CHEBI:57540"/>
        <dbReference type="ChEBI" id="CHEBI:57945"/>
        <dbReference type="ChEBI" id="CHEBI:58452"/>
        <dbReference type="EC" id="1.1.1.262"/>
    </reaction>
</comment>
<evidence type="ECO:0000256" key="8">
    <source>
        <dbReference type="ARBA" id="ARBA00023096"/>
    </source>
</evidence>
<proteinExistence type="inferred from homology"/>
<comment type="caution">
    <text evidence="11">The sequence shown here is derived from an EMBL/GenBank/DDBJ whole genome shotgun (WGS) entry which is preliminary data.</text>
</comment>
<dbReference type="InterPro" id="IPR037510">
    <property type="entry name" value="PdxA"/>
</dbReference>
<dbReference type="GO" id="GO:0050897">
    <property type="term" value="F:cobalt ion binding"/>
    <property type="evidence" value="ECO:0007669"/>
    <property type="project" value="UniProtKB-UniRule"/>
</dbReference>
<keyword evidence="8 10" id="KW-0664">Pyridoxine biosynthesis</keyword>
<gene>
    <name evidence="11" type="primary">pdxA1</name>
    <name evidence="10" type="synonym">pdxA</name>
    <name evidence="11" type="ORF">GCM10011348_37160</name>
</gene>
<comment type="subcellular location">
    <subcellularLocation>
        <location evidence="10">Cytoplasm</location>
    </subcellularLocation>
</comment>
<evidence type="ECO:0000256" key="2">
    <source>
        <dbReference type="ARBA" id="ARBA00022723"/>
    </source>
</evidence>
<keyword evidence="5 10" id="KW-0521">NADP</keyword>
<feature type="binding site" evidence="10">
    <location>
        <position position="141"/>
    </location>
    <ligand>
        <name>substrate</name>
    </ligand>
</feature>
<evidence type="ECO:0000256" key="1">
    <source>
        <dbReference type="ARBA" id="ARBA00022490"/>
    </source>
</evidence>
<keyword evidence="1 10" id="KW-0963">Cytoplasm</keyword>
<dbReference type="Gene3D" id="3.40.718.10">
    <property type="entry name" value="Isopropylmalate Dehydrogenase"/>
    <property type="match status" value="1"/>
</dbReference>
<dbReference type="GO" id="GO:0008615">
    <property type="term" value="P:pyridoxine biosynthetic process"/>
    <property type="evidence" value="ECO:0007669"/>
    <property type="project" value="UniProtKB-UniRule"/>
</dbReference>
<evidence type="ECO:0000313" key="11">
    <source>
        <dbReference type="EMBL" id="GGO86395.1"/>
    </source>
</evidence>
<feature type="binding site" evidence="10">
    <location>
        <position position="296"/>
    </location>
    <ligand>
        <name>substrate</name>
    </ligand>
</feature>
<dbReference type="AlphaFoldDB" id="A0A917ZMB1"/>
<reference evidence="11 12" key="1">
    <citation type="journal article" date="2014" name="Int. J. Syst. Evol. Microbiol.">
        <title>Complete genome sequence of Corynebacterium casei LMG S-19264T (=DSM 44701T), isolated from a smear-ripened cheese.</title>
        <authorList>
            <consortium name="US DOE Joint Genome Institute (JGI-PGF)"/>
            <person name="Walter F."/>
            <person name="Albersmeier A."/>
            <person name="Kalinowski J."/>
            <person name="Ruckert C."/>
        </authorList>
    </citation>
    <scope>NUCLEOTIDE SEQUENCE [LARGE SCALE GENOMIC DNA]</scope>
    <source>
        <strain evidence="11 12">CGMCC 1.7286</strain>
    </source>
</reference>
<feature type="binding site" evidence="10">
    <location>
        <position position="270"/>
    </location>
    <ligand>
        <name>a divalent metal cation</name>
        <dbReference type="ChEBI" id="CHEBI:60240"/>
        <note>ligand shared between dimeric partners</note>
    </ligand>
</feature>
<organism evidence="11 12">
    <name type="scientific">Marinobacterium nitratireducens</name>
    <dbReference type="NCBI Taxonomy" id="518897"/>
    <lineage>
        <taxon>Bacteria</taxon>
        <taxon>Pseudomonadati</taxon>
        <taxon>Pseudomonadota</taxon>
        <taxon>Gammaproteobacteria</taxon>
        <taxon>Oceanospirillales</taxon>
        <taxon>Oceanospirillaceae</taxon>
        <taxon>Marinobacterium</taxon>
    </lineage>
</organism>
<comment type="similarity">
    <text evidence="10">Belongs to the PdxA family.</text>
</comment>
<keyword evidence="7 10" id="KW-0520">NAD</keyword>
<dbReference type="PANTHER" id="PTHR30004:SF5">
    <property type="entry name" value="4-HYDROXYTHREONINE-4-PHOSPHATE DEHYDROGENASE"/>
    <property type="match status" value="1"/>
</dbReference>
<dbReference type="Proteomes" id="UP000599578">
    <property type="component" value="Unassembled WGS sequence"/>
</dbReference>
<dbReference type="GO" id="GO:0050570">
    <property type="term" value="F:4-hydroxythreonine-4-phosphate dehydrogenase activity"/>
    <property type="evidence" value="ECO:0007669"/>
    <property type="project" value="UniProtKB-UniRule"/>
</dbReference>
<evidence type="ECO:0000256" key="5">
    <source>
        <dbReference type="ARBA" id="ARBA00022857"/>
    </source>
</evidence>
<dbReference type="HAMAP" id="MF_00536">
    <property type="entry name" value="PdxA"/>
    <property type="match status" value="1"/>
</dbReference>
<dbReference type="GO" id="GO:0005737">
    <property type="term" value="C:cytoplasm"/>
    <property type="evidence" value="ECO:0007669"/>
    <property type="project" value="UniProtKB-SubCell"/>
</dbReference>
<keyword evidence="12" id="KW-1185">Reference proteome</keyword>
<comment type="pathway">
    <text evidence="10">Cofactor biosynthesis; pyridoxine 5'-phosphate biosynthesis; pyridoxine 5'-phosphate from D-erythrose 4-phosphate: step 4/5.</text>
</comment>
<keyword evidence="4 10" id="KW-0460">Magnesium</keyword>
<evidence type="ECO:0000256" key="10">
    <source>
        <dbReference type="HAMAP-Rule" id="MF_00536"/>
    </source>
</evidence>
<feature type="binding site" evidence="10">
    <location>
        <position position="140"/>
    </location>
    <ligand>
        <name>substrate</name>
    </ligand>
</feature>
<dbReference type="RefSeq" id="WP_188862112.1">
    <property type="nucleotide sequence ID" value="NZ_BMLT01000010.1"/>
</dbReference>
<feature type="binding site" evidence="10">
    <location>
        <position position="278"/>
    </location>
    <ligand>
        <name>substrate</name>
    </ligand>
</feature>
<protein>
    <recommendedName>
        <fullName evidence="10">4-hydroxythreonine-4-phosphate dehydrogenase</fullName>
        <ecNumber evidence="10">1.1.1.262</ecNumber>
    </recommendedName>
    <alternativeName>
        <fullName evidence="10">4-(phosphohydroxy)-L-threonine dehydrogenase</fullName>
    </alternativeName>
</protein>
<dbReference type="EMBL" id="BMLT01000010">
    <property type="protein sequence ID" value="GGO86395.1"/>
    <property type="molecule type" value="Genomic_DNA"/>
</dbReference>
<dbReference type="Pfam" id="PF04166">
    <property type="entry name" value="PdxA"/>
    <property type="match status" value="1"/>
</dbReference>
<keyword evidence="3 10" id="KW-0862">Zinc</keyword>
<dbReference type="GO" id="GO:0000287">
    <property type="term" value="F:magnesium ion binding"/>
    <property type="evidence" value="ECO:0007669"/>
    <property type="project" value="UniProtKB-UniRule"/>
</dbReference>
<name>A0A917ZMB1_9GAMM</name>
<feature type="binding site" evidence="10">
    <location>
        <position position="287"/>
    </location>
    <ligand>
        <name>substrate</name>
    </ligand>
</feature>
<comment type="subunit">
    <text evidence="10">Homodimer.</text>
</comment>
<comment type="function">
    <text evidence="10">Catalyzes the NAD(P)-dependent oxidation of 4-(phosphooxy)-L-threonine (HTP) into 2-amino-3-oxo-4-(phosphooxy)butyric acid which spontaneously decarboxylates to form 3-amino-2-oxopropyl phosphate (AHAP).</text>
</comment>
<evidence type="ECO:0000256" key="9">
    <source>
        <dbReference type="ARBA" id="ARBA00023285"/>
    </source>
</evidence>
<dbReference type="GO" id="GO:0008270">
    <property type="term" value="F:zinc ion binding"/>
    <property type="evidence" value="ECO:0007669"/>
    <property type="project" value="UniProtKB-UniRule"/>
</dbReference>
<dbReference type="GO" id="GO:0042823">
    <property type="term" value="P:pyridoxal phosphate biosynthetic process"/>
    <property type="evidence" value="ECO:0007669"/>
    <property type="project" value="UniProtKB-UniRule"/>
</dbReference>
<comment type="cofactor">
    <cofactor evidence="10">
        <name>Zn(2+)</name>
        <dbReference type="ChEBI" id="CHEBI:29105"/>
    </cofactor>
    <cofactor evidence="10">
        <name>Mg(2+)</name>
        <dbReference type="ChEBI" id="CHEBI:18420"/>
    </cofactor>
    <cofactor evidence="10">
        <name>Co(2+)</name>
        <dbReference type="ChEBI" id="CHEBI:48828"/>
    </cofactor>
    <text evidence="10">Binds 1 divalent metal cation per subunit. Can use ions such as Zn(2+), Mg(2+) or Co(2+).</text>
</comment>
<evidence type="ECO:0000256" key="3">
    <source>
        <dbReference type="ARBA" id="ARBA00022833"/>
    </source>
</evidence>
<keyword evidence="6 10" id="KW-0560">Oxidoreductase</keyword>
<evidence type="ECO:0000256" key="6">
    <source>
        <dbReference type="ARBA" id="ARBA00023002"/>
    </source>
</evidence>
<accession>A0A917ZMB1</accession>
<evidence type="ECO:0000256" key="7">
    <source>
        <dbReference type="ARBA" id="ARBA00023027"/>
    </source>
</evidence>
<evidence type="ECO:0000313" key="12">
    <source>
        <dbReference type="Proteomes" id="UP000599578"/>
    </source>
</evidence>
<dbReference type="GO" id="GO:0051287">
    <property type="term" value="F:NAD binding"/>
    <property type="evidence" value="ECO:0007669"/>
    <property type="project" value="InterPro"/>
</dbReference>
<keyword evidence="9 10" id="KW-0170">Cobalt</keyword>
<dbReference type="SUPFAM" id="SSF53659">
    <property type="entry name" value="Isocitrate/Isopropylmalate dehydrogenase-like"/>
    <property type="match status" value="1"/>
</dbReference>
<dbReference type="InterPro" id="IPR005255">
    <property type="entry name" value="PdxA_fam"/>
</dbReference>
<dbReference type="EC" id="1.1.1.262" evidence="10"/>
<sequence>MSAQGSAVRRLALTPGEPAGIGPDLCIQIAQVTQKHQLVAICDPDLLRRRAEQLHLPLSIELFDPDEAPCPSPPRTLKVLPVELAATCLPGQLDPRNARYVLRTLEVAVHGCQQGLFEALVTAPVHKGVINDAGIAFSGHTELLEQLTGSDKVVMMLATDGLRVALATTHLPLRAVPDAITAPLLREVIGVLHGELKRSFGIESPRILVAGLNPHAGEGGHMGREEIEVIEPLLAELRQQGMQLNGPLPADTLFTEKYLSQADAVLAMYHDQGLPVLKYKGFGNAVNITLGMPIVRTSVDHGTALDLAGSGNADSGSLQTAIDCAAEMALHRLSEDS</sequence>
<comment type="miscellaneous">
    <text evidence="10">The active site is located at the dimer interface.</text>
</comment>
<dbReference type="PANTHER" id="PTHR30004">
    <property type="entry name" value="4-HYDROXYTHREONINE-4-PHOSPHATE DEHYDROGENASE"/>
    <property type="match status" value="1"/>
</dbReference>
<keyword evidence="2 10" id="KW-0479">Metal-binding</keyword>
<evidence type="ECO:0000256" key="4">
    <source>
        <dbReference type="ARBA" id="ARBA00022842"/>
    </source>
</evidence>
<feature type="binding site" evidence="10">
    <location>
        <position position="215"/>
    </location>
    <ligand>
        <name>a divalent metal cation</name>
        <dbReference type="ChEBI" id="CHEBI:60240"/>
        <note>ligand shared between dimeric partners</note>
    </ligand>
</feature>